<dbReference type="GO" id="GO:0005509">
    <property type="term" value="F:calcium ion binding"/>
    <property type="evidence" value="ECO:0007669"/>
    <property type="project" value="InterPro"/>
</dbReference>
<keyword evidence="4" id="KW-1133">Transmembrane helix</keyword>
<evidence type="ECO:0000259" key="6">
    <source>
        <dbReference type="PROSITE" id="PS50222"/>
    </source>
</evidence>
<dbReference type="AlphaFoldDB" id="B8C4W1"/>
<comment type="similarity">
    <text evidence="2">Belongs to the FUN14 family.</text>
</comment>
<evidence type="ECO:0000256" key="1">
    <source>
        <dbReference type="ARBA" id="ARBA00004370"/>
    </source>
</evidence>
<keyword evidence="3" id="KW-0812">Transmembrane</keyword>
<dbReference type="PaxDb" id="35128-Thaps5865"/>
<dbReference type="KEGG" id="tps:THAPSDRAFT_5865"/>
<comment type="subcellular location">
    <subcellularLocation>
        <location evidence="1">Membrane</location>
    </subcellularLocation>
</comment>
<dbReference type="PROSITE" id="PS00018">
    <property type="entry name" value="EF_HAND_1"/>
    <property type="match status" value="1"/>
</dbReference>
<dbReference type="Proteomes" id="UP000001449">
    <property type="component" value="Chromosome 6"/>
</dbReference>
<evidence type="ECO:0000256" key="4">
    <source>
        <dbReference type="ARBA" id="ARBA00022989"/>
    </source>
</evidence>
<dbReference type="InParanoid" id="B8C4W1"/>
<dbReference type="PANTHER" id="PTHR21346:SF0">
    <property type="entry name" value="RE45833P"/>
    <property type="match status" value="1"/>
</dbReference>
<dbReference type="eggNOG" id="ENOG502S7DQ">
    <property type="taxonomic scope" value="Eukaryota"/>
</dbReference>
<accession>B8C4W1</accession>
<dbReference type="OMA" id="RRASSWM"/>
<dbReference type="PROSITE" id="PS50222">
    <property type="entry name" value="EF_HAND_2"/>
    <property type="match status" value="1"/>
</dbReference>
<dbReference type="InterPro" id="IPR007014">
    <property type="entry name" value="FUN14"/>
</dbReference>
<name>B8C4W1_THAPS</name>
<keyword evidence="8" id="KW-1185">Reference proteome</keyword>
<dbReference type="RefSeq" id="XP_002291292.1">
    <property type="nucleotide sequence ID" value="XM_002291256.1"/>
</dbReference>
<evidence type="ECO:0000256" key="2">
    <source>
        <dbReference type="ARBA" id="ARBA00009160"/>
    </source>
</evidence>
<dbReference type="GeneID" id="7442323"/>
<dbReference type="PANTHER" id="PTHR21346">
    <property type="entry name" value="FUN14 DOMAIN CONTAINING"/>
    <property type="match status" value="1"/>
</dbReference>
<reference evidence="7 8" key="1">
    <citation type="journal article" date="2004" name="Science">
        <title>The genome of the diatom Thalassiosira pseudonana: ecology, evolution, and metabolism.</title>
        <authorList>
            <person name="Armbrust E.V."/>
            <person name="Berges J.A."/>
            <person name="Bowler C."/>
            <person name="Green B.R."/>
            <person name="Martinez D."/>
            <person name="Putnam N.H."/>
            <person name="Zhou S."/>
            <person name="Allen A.E."/>
            <person name="Apt K.E."/>
            <person name="Bechner M."/>
            <person name="Brzezinski M.A."/>
            <person name="Chaal B.K."/>
            <person name="Chiovitti A."/>
            <person name="Davis A.K."/>
            <person name="Demarest M.S."/>
            <person name="Detter J.C."/>
            <person name="Glavina T."/>
            <person name="Goodstein D."/>
            <person name="Hadi M.Z."/>
            <person name="Hellsten U."/>
            <person name="Hildebrand M."/>
            <person name="Jenkins B.D."/>
            <person name="Jurka J."/>
            <person name="Kapitonov V.V."/>
            <person name="Kroger N."/>
            <person name="Lau W.W."/>
            <person name="Lane T.W."/>
            <person name="Larimer F.W."/>
            <person name="Lippmeier J.C."/>
            <person name="Lucas S."/>
            <person name="Medina M."/>
            <person name="Montsant A."/>
            <person name="Obornik M."/>
            <person name="Parker M.S."/>
            <person name="Palenik B."/>
            <person name="Pazour G.J."/>
            <person name="Richardson P.M."/>
            <person name="Rynearson T.A."/>
            <person name="Saito M.A."/>
            <person name="Schwartz D.C."/>
            <person name="Thamatrakoln K."/>
            <person name="Valentin K."/>
            <person name="Vardi A."/>
            <person name="Wilkerson F.P."/>
            <person name="Rokhsar D.S."/>
        </authorList>
    </citation>
    <scope>NUCLEOTIDE SEQUENCE [LARGE SCALE GENOMIC DNA]</scope>
    <source>
        <strain evidence="7 8">CCMP1335</strain>
    </source>
</reference>
<evidence type="ECO:0000313" key="8">
    <source>
        <dbReference type="Proteomes" id="UP000001449"/>
    </source>
</evidence>
<evidence type="ECO:0000256" key="3">
    <source>
        <dbReference type="ARBA" id="ARBA00022692"/>
    </source>
</evidence>
<feature type="domain" description="EF-hand" evidence="6">
    <location>
        <begin position="90"/>
        <end position="125"/>
    </location>
</feature>
<dbReference type="GO" id="GO:0000422">
    <property type="term" value="P:autophagy of mitochondrion"/>
    <property type="evidence" value="ECO:0000318"/>
    <property type="project" value="GO_Central"/>
</dbReference>
<dbReference type="HOGENOM" id="CLU_1638826_0_0_1"/>
<evidence type="ECO:0000313" key="7">
    <source>
        <dbReference type="EMBL" id="EED91399.1"/>
    </source>
</evidence>
<protein>
    <recommendedName>
        <fullName evidence="6">EF-hand domain-containing protein</fullName>
    </recommendedName>
</protein>
<dbReference type="GO" id="GO:0005741">
    <property type="term" value="C:mitochondrial outer membrane"/>
    <property type="evidence" value="ECO:0000318"/>
    <property type="project" value="GO_Central"/>
</dbReference>
<proteinExistence type="inferred from homology"/>
<dbReference type="InterPro" id="IPR018247">
    <property type="entry name" value="EF_Hand_1_Ca_BS"/>
</dbReference>
<dbReference type="EMBL" id="CM000643">
    <property type="protein sequence ID" value="EED91399.1"/>
    <property type="molecule type" value="Genomic_DNA"/>
</dbReference>
<reference evidence="7 8" key="2">
    <citation type="journal article" date="2008" name="Nature">
        <title>The Phaeodactylum genome reveals the evolutionary history of diatom genomes.</title>
        <authorList>
            <person name="Bowler C."/>
            <person name="Allen A.E."/>
            <person name="Badger J.H."/>
            <person name="Grimwood J."/>
            <person name="Jabbari K."/>
            <person name="Kuo A."/>
            <person name="Maheswari U."/>
            <person name="Martens C."/>
            <person name="Maumus F."/>
            <person name="Otillar R.P."/>
            <person name="Rayko E."/>
            <person name="Salamov A."/>
            <person name="Vandepoele K."/>
            <person name="Beszteri B."/>
            <person name="Gruber A."/>
            <person name="Heijde M."/>
            <person name="Katinka M."/>
            <person name="Mock T."/>
            <person name="Valentin K."/>
            <person name="Verret F."/>
            <person name="Berges J.A."/>
            <person name="Brownlee C."/>
            <person name="Cadoret J.P."/>
            <person name="Chiovitti A."/>
            <person name="Choi C.J."/>
            <person name="Coesel S."/>
            <person name="De Martino A."/>
            <person name="Detter J.C."/>
            <person name="Durkin C."/>
            <person name="Falciatore A."/>
            <person name="Fournet J."/>
            <person name="Haruta M."/>
            <person name="Huysman M.J."/>
            <person name="Jenkins B.D."/>
            <person name="Jiroutova K."/>
            <person name="Jorgensen R.E."/>
            <person name="Joubert Y."/>
            <person name="Kaplan A."/>
            <person name="Kroger N."/>
            <person name="Kroth P.G."/>
            <person name="La Roche J."/>
            <person name="Lindquist E."/>
            <person name="Lommer M."/>
            <person name="Martin-Jezequel V."/>
            <person name="Lopez P.J."/>
            <person name="Lucas S."/>
            <person name="Mangogna M."/>
            <person name="McGinnis K."/>
            <person name="Medlin L.K."/>
            <person name="Montsant A."/>
            <person name="Oudot-Le Secq M.P."/>
            <person name="Napoli C."/>
            <person name="Obornik M."/>
            <person name="Parker M.S."/>
            <person name="Petit J.L."/>
            <person name="Porcel B.M."/>
            <person name="Poulsen N."/>
            <person name="Robison M."/>
            <person name="Rychlewski L."/>
            <person name="Rynearson T.A."/>
            <person name="Schmutz J."/>
            <person name="Shapiro H."/>
            <person name="Siaut M."/>
            <person name="Stanley M."/>
            <person name="Sussman M.R."/>
            <person name="Taylor A.R."/>
            <person name="Vardi A."/>
            <person name="von Dassow P."/>
            <person name="Vyverman W."/>
            <person name="Willis A."/>
            <person name="Wyrwicz L.S."/>
            <person name="Rokhsar D.S."/>
            <person name="Weissenbach J."/>
            <person name="Armbrust E.V."/>
            <person name="Green B.R."/>
            <person name="Van de Peer Y."/>
            <person name="Grigoriev I.V."/>
        </authorList>
    </citation>
    <scope>NUCLEOTIDE SEQUENCE [LARGE SCALE GENOMIC DNA]</scope>
    <source>
        <strain evidence="7 8">CCMP1335</strain>
    </source>
</reference>
<keyword evidence="5" id="KW-0472">Membrane</keyword>
<organism evidence="7 8">
    <name type="scientific">Thalassiosira pseudonana</name>
    <name type="common">Marine diatom</name>
    <name type="synonym">Cyclotella nana</name>
    <dbReference type="NCBI Taxonomy" id="35128"/>
    <lineage>
        <taxon>Eukaryota</taxon>
        <taxon>Sar</taxon>
        <taxon>Stramenopiles</taxon>
        <taxon>Ochrophyta</taxon>
        <taxon>Bacillariophyta</taxon>
        <taxon>Coscinodiscophyceae</taxon>
        <taxon>Thalassiosirophycidae</taxon>
        <taxon>Thalassiosirales</taxon>
        <taxon>Thalassiosiraceae</taxon>
        <taxon>Thalassiosira</taxon>
    </lineage>
</organism>
<sequence>MMESNPLPNLPATIISSLDQESVDALLSKLGSQAQLAINSGIPTNFSYGFFAGYVSGLALKKIGKAASITFGLGFLALQTLAYHGYIDVNHEKISKEVERVLDRNQDGKVDQVDLRNIIEEIRKVAEFGLGGGEEEDGSGGSKLAVSGGGFGLGFYGGLRSG</sequence>
<evidence type="ECO:0000256" key="5">
    <source>
        <dbReference type="ARBA" id="ARBA00023136"/>
    </source>
</evidence>
<dbReference type="Pfam" id="PF04930">
    <property type="entry name" value="FUN14"/>
    <property type="match status" value="1"/>
</dbReference>
<gene>
    <name evidence="7" type="ORF">THAPSDRAFT_5865</name>
</gene>
<dbReference type="InterPro" id="IPR002048">
    <property type="entry name" value="EF_hand_dom"/>
</dbReference>